<proteinExistence type="predicted"/>
<keyword evidence="2" id="KW-1185">Reference proteome</keyword>
<dbReference type="Proteomes" id="UP000499080">
    <property type="component" value="Unassembled WGS sequence"/>
</dbReference>
<sequence length="115" mass="13067">MYGNGLPREPSLLLGRRFGRRVFSNAALRSLRQVPCGAYAQRDCVLGQDQGLEVDRNDIYELVEEHNQEMTIEELSDMVLSCVSQQEVTEKSLSEEEEVTAKQQYSSAIREIQKA</sequence>
<name>A0A4Y2DNP5_ARAVE</name>
<evidence type="ECO:0000313" key="1">
    <source>
        <dbReference type="EMBL" id="GBM17474.1"/>
    </source>
</evidence>
<dbReference type="AlphaFoldDB" id="A0A4Y2DNP5"/>
<gene>
    <name evidence="1" type="ORF">AVEN_193768_1</name>
</gene>
<reference evidence="1 2" key="1">
    <citation type="journal article" date="2019" name="Sci. Rep.">
        <title>Orb-weaving spider Araneus ventricosus genome elucidates the spidroin gene catalogue.</title>
        <authorList>
            <person name="Kono N."/>
            <person name="Nakamura H."/>
            <person name="Ohtoshi R."/>
            <person name="Moran D.A.P."/>
            <person name="Shinohara A."/>
            <person name="Yoshida Y."/>
            <person name="Fujiwara M."/>
            <person name="Mori M."/>
            <person name="Tomita M."/>
            <person name="Arakawa K."/>
        </authorList>
    </citation>
    <scope>NUCLEOTIDE SEQUENCE [LARGE SCALE GENOMIC DNA]</scope>
</reference>
<protein>
    <submittedName>
        <fullName evidence="1">Uncharacterized protein</fullName>
    </submittedName>
</protein>
<evidence type="ECO:0000313" key="2">
    <source>
        <dbReference type="Proteomes" id="UP000499080"/>
    </source>
</evidence>
<comment type="caution">
    <text evidence="1">The sequence shown here is derived from an EMBL/GenBank/DDBJ whole genome shotgun (WGS) entry which is preliminary data.</text>
</comment>
<dbReference type="OrthoDB" id="7422307at2759"/>
<accession>A0A4Y2DNP5</accession>
<dbReference type="EMBL" id="BGPR01000389">
    <property type="protein sequence ID" value="GBM17474.1"/>
    <property type="molecule type" value="Genomic_DNA"/>
</dbReference>
<organism evidence="1 2">
    <name type="scientific">Araneus ventricosus</name>
    <name type="common">Orbweaver spider</name>
    <name type="synonym">Epeira ventricosa</name>
    <dbReference type="NCBI Taxonomy" id="182803"/>
    <lineage>
        <taxon>Eukaryota</taxon>
        <taxon>Metazoa</taxon>
        <taxon>Ecdysozoa</taxon>
        <taxon>Arthropoda</taxon>
        <taxon>Chelicerata</taxon>
        <taxon>Arachnida</taxon>
        <taxon>Araneae</taxon>
        <taxon>Araneomorphae</taxon>
        <taxon>Entelegynae</taxon>
        <taxon>Araneoidea</taxon>
        <taxon>Araneidae</taxon>
        <taxon>Araneus</taxon>
    </lineage>
</organism>